<keyword evidence="12" id="KW-1185">Reference proteome</keyword>
<dbReference type="Proteomes" id="UP001484199">
    <property type="component" value="Chromosome"/>
</dbReference>
<evidence type="ECO:0000313" key="12">
    <source>
        <dbReference type="Proteomes" id="UP001484199"/>
    </source>
</evidence>
<keyword evidence="9" id="KW-1003">Cell membrane</keyword>
<feature type="transmembrane region" description="Helical" evidence="9">
    <location>
        <begin position="139"/>
        <end position="158"/>
    </location>
</feature>
<evidence type="ECO:0000256" key="1">
    <source>
        <dbReference type="ARBA" id="ARBA00004141"/>
    </source>
</evidence>
<evidence type="ECO:0000256" key="4">
    <source>
        <dbReference type="ARBA" id="ARBA00022692"/>
    </source>
</evidence>
<comment type="subunit">
    <text evidence="9">Component of the Sec protein translocase complex. Heterotrimer consisting of SecY, SecE and SecG subunits. The heterotrimers can form oligomers, although 1 heterotrimer is thought to be able to translocate proteins. Interacts with the ribosome. Interacts with SecDF, and other proteins may be involved. Interacts with SecA.</text>
</comment>
<evidence type="ECO:0000256" key="6">
    <source>
        <dbReference type="ARBA" id="ARBA00022989"/>
    </source>
</evidence>
<name>A0ABZ2U7R3_ASHYP</name>
<evidence type="ECO:0000256" key="7">
    <source>
        <dbReference type="ARBA" id="ARBA00023010"/>
    </source>
</evidence>
<comment type="similarity">
    <text evidence="2 9 10">Belongs to the SecY/SEC61-alpha family.</text>
</comment>
<dbReference type="HAMAP" id="MF_01465">
    <property type="entry name" value="SecY"/>
    <property type="match status" value="1"/>
</dbReference>
<comment type="subcellular location">
    <subcellularLocation>
        <location evidence="9">Cell membrane</location>
        <topology evidence="9">Multi-pass membrane protein</topology>
    </subcellularLocation>
    <subcellularLocation>
        <location evidence="1">Membrane</location>
        <topology evidence="1">Multi-pass membrane protein</topology>
    </subcellularLocation>
</comment>
<feature type="transmembrane region" description="Helical" evidence="9">
    <location>
        <begin position="68"/>
        <end position="88"/>
    </location>
</feature>
<evidence type="ECO:0000256" key="10">
    <source>
        <dbReference type="RuleBase" id="RU004349"/>
    </source>
</evidence>
<dbReference type="PANTHER" id="PTHR10906">
    <property type="entry name" value="SECY/SEC61-ALPHA FAMILY MEMBER"/>
    <property type="match status" value="1"/>
</dbReference>
<feature type="transmembrane region" description="Helical" evidence="9">
    <location>
        <begin position="381"/>
        <end position="399"/>
    </location>
</feature>
<evidence type="ECO:0000313" key="11">
    <source>
        <dbReference type="EMBL" id="WYY26206.1"/>
    </source>
</evidence>
<dbReference type="InterPro" id="IPR030659">
    <property type="entry name" value="SecY_CS"/>
</dbReference>
<dbReference type="Gene3D" id="1.10.3370.10">
    <property type="entry name" value="SecY subunit domain"/>
    <property type="match status" value="1"/>
</dbReference>
<feature type="transmembrane region" description="Helical" evidence="9">
    <location>
        <begin position="109"/>
        <end position="127"/>
    </location>
</feature>
<keyword evidence="3 9" id="KW-0813">Transport</keyword>
<dbReference type="InterPro" id="IPR026593">
    <property type="entry name" value="SecY"/>
</dbReference>
<sequence>MIKLISLLSNKKKIIKKILFTLVIIFIYFIGTQIFIPFHEKLEYNIYNKLNFNNKNNFFSLFDNSNSLTLLSLSVFPYVTASIIVQLGQKILPFLIEWQEQGEKGKYKINIVTRILTILIALGQSWTIIKRCLVYDPNYIFIDLFFLVVGVFICIWFADLITSKGLGNGISILIAIGISDKLYKTFSYLFDFQEHKDVLVIHLLIIFSFLCLLILTIILSLAYLKIPIHYAVDKKNDKIDNYIPFKLNTSGILPIILADTFLHIPSYIQLLFNDNAGINNFANAFYKSNSELGVYFFLYLLLILLFSFFASFMAINPKDVAEHLSKQNAYLKDVKPGAPTVKKITHEIFKLTCIGSLFLTLLAACPQIINYFVGHDISKNIEFGGTSFLIIVGVAIESIQNLKTNDDVKKQYNTFF</sequence>
<feature type="transmembrane region" description="Helical" evidence="9">
    <location>
        <begin position="245"/>
        <end position="272"/>
    </location>
</feature>
<gene>
    <name evidence="9" type="primary">secY</name>
    <name evidence="11" type="ORF">AshY1_00500</name>
</gene>
<dbReference type="SUPFAM" id="SSF103491">
    <property type="entry name" value="Preprotein translocase SecY subunit"/>
    <property type="match status" value="1"/>
</dbReference>
<dbReference type="EMBL" id="CP146843">
    <property type="protein sequence ID" value="WYY26206.1"/>
    <property type="molecule type" value="Genomic_DNA"/>
</dbReference>
<proteinExistence type="inferred from homology"/>
<dbReference type="RefSeq" id="WP_341266615.1">
    <property type="nucleotide sequence ID" value="NZ_CP146843.1"/>
</dbReference>
<feature type="transmembrane region" description="Helical" evidence="9">
    <location>
        <begin position="348"/>
        <end position="369"/>
    </location>
</feature>
<feature type="transmembrane region" description="Helical" evidence="9">
    <location>
        <begin position="165"/>
        <end position="183"/>
    </location>
</feature>
<feature type="transmembrane region" description="Helical" evidence="9">
    <location>
        <begin position="292"/>
        <end position="315"/>
    </location>
</feature>
<dbReference type="Pfam" id="PF00344">
    <property type="entry name" value="SecY"/>
    <property type="match status" value="1"/>
</dbReference>
<reference evidence="11" key="1">
    <citation type="submission" date="2024-03" db="EMBL/GenBank/DDBJ databases">
        <title>The Complete Genome of 'Candidatus Phytoplasma fraxini' AshY1 from the Ash Yellows Group.</title>
        <authorList>
            <person name="Boehm J.W."/>
            <person name="Huettel B."/>
            <person name="Schneider B."/>
            <person name="Kube M."/>
        </authorList>
    </citation>
    <scope>NUCLEOTIDE SEQUENCE [LARGE SCALE GENOMIC DNA]</scope>
    <source>
        <strain evidence="11">AshY1</strain>
    </source>
</reference>
<evidence type="ECO:0000256" key="5">
    <source>
        <dbReference type="ARBA" id="ARBA00022927"/>
    </source>
</evidence>
<dbReference type="PRINTS" id="PR00303">
    <property type="entry name" value="SECYTRNLCASE"/>
</dbReference>
<evidence type="ECO:0000256" key="8">
    <source>
        <dbReference type="ARBA" id="ARBA00023136"/>
    </source>
</evidence>
<keyword evidence="4 9" id="KW-0812">Transmembrane</keyword>
<keyword evidence="6 9" id="KW-1133">Transmembrane helix</keyword>
<accession>A0ABZ2U7R3</accession>
<keyword evidence="7 9" id="KW-0811">Translocation</keyword>
<dbReference type="PROSITE" id="PS00756">
    <property type="entry name" value="SECY_2"/>
    <property type="match status" value="1"/>
</dbReference>
<feature type="transmembrane region" description="Helical" evidence="9">
    <location>
        <begin position="203"/>
        <end position="224"/>
    </location>
</feature>
<evidence type="ECO:0000256" key="9">
    <source>
        <dbReference type="HAMAP-Rule" id="MF_01465"/>
    </source>
</evidence>
<keyword evidence="5 9" id="KW-0653">Protein transport</keyword>
<dbReference type="NCBIfam" id="TIGR00967">
    <property type="entry name" value="3a0501s007"/>
    <property type="match status" value="1"/>
</dbReference>
<organism evidence="11 12">
    <name type="scientific">Ash yellows phytoplasma</name>
    <dbReference type="NCBI Taxonomy" id="35780"/>
    <lineage>
        <taxon>Bacteria</taxon>
        <taxon>Bacillati</taxon>
        <taxon>Mycoplasmatota</taxon>
        <taxon>Mollicutes</taxon>
        <taxon>Acholeplasmatales</taxon>
        <taxon>Acholeplasmataceae</taxon>
        <taxon>Candidatus Phytoplasma</taxon>
        <taxon>16SrVII (Ash yellows group)</taxon>
    </lineage>
</organism>
<dbReference type="InterPro" id="IPR023201">
    <property type="entry name" value="SecY_dom_sf"/>
</dbReference>
<dbReference type="InterPro" id="IPR002208">
    <property type="entry name" value="SecY/SEC61-alpha"/>
</dbReference>
<comment type="function">
    <text evidence="9">The central subunit of the protein translocation channel SecYEG. Consists of two halves formed by TMs 1-5 and 6-10. These two domains form a lateral gate at the front which open onto the bilayer between TMs 2 and 7, and are clamped together by SecE at the back. The channel is closed by both a pore ring composed of hydrophobic SecY resides and a short helix (helix 2A) on the extracellular side of the membrane which forms a plug. The plug probably moves laterally to allow the channel to open. The ring and the pore may move independently.</text>
</comment>
<protein>
    <recommendedName>
        <fullName evidence="9">Protein translocase subunit SecY</fullName>
    </recommendedName>
</protein>
<evidence type="ECO:0000256" key="3">
    <source>
        <dbReference type="ARBA" id="ARBA00022448"/>
    </source>
</evidence>
<keyword evidence="8 9" id="KW-0472">Membrane</keyword>
<feature type="transmembrane region" description="Helical" evidence="9">
    <location>
        <begin position="18"/>
        <end position="38"/>
    </location>
</feature>
<evidence type="ECO:0000256" key="2">
    <source>
        <dbReference type="ARBA" id="ARBA00005751"/>
    </source>
</evidence>
<dbReference type="PIRSF" id="PIRSF004557">
    <property type="entry name" value="SecY"/>
    <property type="match status" value="1"/>
</dbReference>